<organism evidence="2 3">
    <name type="scientific">Bianquea renquensis</name>
    <dbReference type="NCBI Taxonomy" id="2763661"/>
    <lineage>
        <taxon>Bacteria</taxon>
        <taxon>Bacillati</taxon>
        <taxon>Bacillota</taxon>
        <taxon>Clostridia</taxon>
        <taxon>Eubacteriales</taxon>
        <taxon>Bianqueaceae</taxon>
        <taxon>Bianquea</taxon>
    </lineage>
</organism>
<proteinExistence type="predicted"/>
<accession>A0A926DWB3</accession>
<comment type="caution">
    <text evidence="2">The sequence shown here is derived from an EMBL/GenBank/DDBJ whole genome shotgun (WGS) entry which is preliminary data.</text>
</comment>
<reference evidence="2" key="1">
    <citation type="submission" date="2020-08" db="EMBL/GenBank/DDBJ databases">
        <title>Genome public.</title>
        <authorList>
            <person name="Liu C."/>
            <person name="Sun Q."/>
        </authorList>
    </citation>
    <scope>NUCLEOTIDE SEQUENCE</scope>
    <source>
        <strain evidence="2">NSJ-32</strain>
    </source>
</reference>
<feature type="region of interest" description="Disordered" evidence="1">
    <location>
        <begin position="1"/>
        <end position="31"/>
    </location>
</feature>
<dbReference type="Proteomes" id="UP000657006">
    <property type="component" value="Unassembled WGS sequence"/>
</dbReference>
<protein>
    <submittedName>
        <fullName evidence="2">Uncharacterized protein</fullName>
    </submittedName>
</protein>
<evidence type="ECO:0000313" key="3">
    <source>
        <dbReference type="Proteomes" id="UP000657006"/>
    </source>
</evidence>
<dbReference type="AlphaFoldDB" id="A0A926DWB3"/>
<sequence length="47" mass="4924">MANSTPAQSRRTSTRRNGIKCTPARRASAAAGGQKVAKFYAGTVETP</sequence>
<name>A0A926DWB3_9FIRM</name>
<dbReference type="RefSeq" id="WP_249290177.1">
    <property type="nucleotide sequence ID" value="NZ_JACRSQ010000043.1"/>
</dbReference>
<evidence type="ECO:0000256" key="1">
    <source>
        <dbReference type="SAM" id="MobiDB-lite"/>
    </source>
</evidence>
<feature type="compositionally biased region" description="Polar residues" evidence="1">
    <location>
        <begin position="1"/>
        <end position="11"/>
    </location>
</feature>
<dbReference type="EMBL" id="JACRSQ010000043">
    <property type="protein sequence ID" value="MBC8545052.1"/>
    <property type="molecule type" value="Genomic_DNA"/>
</dbReference>
<gene>
    <name evidence="2" type="ORF">H8730_16035</name>
</gene>
<evidence type="ECO:0000313" key="2">
    <source>
        <dbReference type="EMBL" id="MBC8545052.1"/>
    </source>
</evidence>
<keyword evidence="3" id="KW-1185">Reference proteome</keyword>